<keyword evidence="5" id="KW-0234">DNA repair</keyword>
<dbReference type="Pfam" id="PF13805">
    <property type="entry name" value="Pil1"/>
    <property type="match status" value="1"/>
</dbReference>
<evidence type="ECO:0000256" key="6">
    <source>
        <dbReference type="SAM" id="Coils"/>
    </source>
</evidence>
<proteinExistence type="predicted"/>
<evidence type="ECO:0000256" key="5">
    <source>
        <dbReference type="ARBA" id="ARBA00023204"/>
    </source>
</evidence>
<dbReference type="GO" id="GO:0036286">
    <property type="term" value="C:eisosome filament"/>
    <property type="evidence" value="ECO:0007669"/>
    <property type="project" value="TreeGrafter"/>
</dbReference>
<feature type="domain" description="UBZ4-type" evidence="8">
    <location>
        <begin position="416"/>
        <end position="440"/>
    </location>
</feature>
<keyword evidence="10" id="KW-1185">Reference proteome</keyword>
<evidence type="ECO:0000313" key="10">
    <source>
        <dbReference type="Proteomes" id="UP001212152"/>
    </source>
</evidence>
<dbReference type="GO" id="GO:0006897">
    <property type="term" value="P:endocytosis"/>
    <property type="evidence" value="ECO:0007669"/>
    <property type="project" value="TreeGrafter"/>
</dbReference>
<evidence type="ECO:0000256" key="4">
    <source>
        <dbReference type="ARBA" id="ARBA00022833"/>
    </source>
</evidence>
<dbReference type="PANTHER" id="PTHR31962">
    <property type="entry name" value="SPHINGOLIPID LONG CHAIN BASE-RESPONSIVE PROTEIN PIL1"/>
    <property type="match status" value="1"/>
</dbReference>
<feature type="coiled-coil region" evidence="6">
    <location>
        <begin position="96"/>
        <end position="123"/>
    </location>
</feature>
<reference evidence="9" key="1">
    <citation type="submission" date="2020-05" db="EMBL/GenBank/DDBJ databases">
        <title>Phylogenomic resolution of chytrid fungi.</title>
        <authorList>
            <person name="Stajich J.E."/>
            <person name="Amses K."/>
            <person name="Simmons R."/>
            <person name="Seto K."/>
            <person name="Myers J."/>
            <person name="Bonds A."/>
            <person name="Quandt C.A."/>
            <person name="Barry K."/>
            <person name="Liu P."/>
            <person name="Grigoriev I."/>
            <person name="Longcore J.E."/>
            <person name="James T.Y."/>
        </authorList>
    </citation>
    <scope>NUCLEOTIDE SEQUENCE</scope>
    <source>
        <strain evidence="9">JEL0379</strain>
    </source>
</reference>
<evidence type="ECO:0000259" key="8">
    <source>
        <dbReference type="SMART" id="SM00734"/>
    </source>
</evidence>
<dbReference type="Proteomes" id="UP001212152">
    <property type="component" value="Unassembled WGS sequence"/>
</dbReference>
<keyword evidence="6" id="KW-0175">Coiled coil</keyword>
<evidence type="ECO:0000256" key="1">
    <source>
        <dbReference type="ARBA" id="ARBA00022723"/>
    </source>
</evidence>
<keyword evidence="3" id="KW-0863">Zinc-finger</keyword>
<sequence length="465" mass="51010">MAAFQSVRRTVAHLKPNDLKALTVFIDEEKDVLKAGEKFGKEKVEAGKYLANWGKTEEKDLEDVASKFATLYEAFGKFQSTLVERHTVYRSKLKAMRQKEEDLIALRKRVHQLQDKLADAIKRQKPSETIKVELTVVERDLAAMEAQHEAGKRALFREAMHGQMDAWMDFGTRVTIMGQFGKHLADQILEGALPSGQEYTGIRTTRQILMDFSKELRTLDAAVAGATPATASDRRDASATSLVLNDPPDVYELQPPQHQPPPHPRHSLPSVPSPYVSVSGSPITEEPTQGPSYEYTPPHAGDGQSHAGVGLSPGVATMNRYYQKPLASERPVSIPHYDPTRPISLHEALLPRVPSISSSPSSPTSSSLPRPTLLSQDIGEDPSMRARSLPRENAPRRTSSSGTDRHKLPAPPPSFSARCPVCDRAVSAILINEHLDSQCALYLADDGETPPALPPHAEAPISAAR</sequence>
<gene>
    <name evidence="9" type="ORF">HDU87_000243</name>
</gene>
<dbReference type="PANTHER" id="PTHR31962:SF1">
    <property type="entry name" value="SPHINGOLIPID LONG CHAIN BASE-RESPONSIVE PROTEIN PIL1"/>
    <property type="match status" value="1"/>
</dbReference>
<accession>A0AAD5TSB4</accession>
<keyword evidence="1" id="KW-0479">Metal-binding</keyword>
<keyword evidence="4" id="KW-0862">Zinc</keyword>
<dbReference type="SMART" id="SM00734">
    <property type="entry name" value="ZnF_Rad18"/>
    <property type="match status" value="1"/>
</dbReference>
<dbReference type="GO" id="GO:0003677">
    <property type="term" value="F:DNA binding"/>
    <property type="evidence" value="ECO:0007669"/>
    <property type="project" value="InterPro"/>
</dbReference>
<dbReference type="InterPro" id="IPR027267">
    <property type="entry name" value="AH/BAR_dom_sf"/>
</dbReference>
<feature type="region of interest" description="Disordered" evidence="7">
    <location>
        <begin position="354"/>
        <end position="415"/>
    </location>
</feature>
<feature type="compositionally biased region" description="Low complexity" evidence="7">
    <location>
        <begin position="354"/>
        <end position="375"/>
    </location>
</feature>
<dbReference type="AlphaFoldDB" id="A0AAD5TSB4"/>
<dbReference type="GO" id="GO:0070941">
    <property type="term" value="P:eisosome assembly"/>
    <property type="evidence" value="ECO:0007669"/>
    <property type="project" value="TreeGrafter"/>
</dbReference>
<comment type="caution">
    <text evidence="9">The sequence shown here is derived from an EMBL/GenBank/DDBJ whole genome shotgun (WGS) entry which is preliminary data.</text>
</comment>
<dbReference type="Gene3D" id="1.20.1270.60">
    <property type="entry name" value="Arfaptin homology (AH) domain/BAR domain"/>
    <property type="match status" value="1"/>
</dbReference>
<evidence type="ECO:0000256" key="2">
    <source>
        <dbReference type="ARBA" id="ARBA00022763"/>
    </source>
</evidence>
<evidence type="ECO:0000256" key="7">
    <source>
        <dbReference type="SAM" id="MobiDB-lite"/>
    </source>
</evidence>
<dbReference type="InterPro" id="IPR028245">
    <property type="entry name" value="PIL1/LSP1"/>
</dbReference>
<evidence type="ECO:0000256" key="3">
    <source>
        <dbReference type="ARBA" id="ARBA00022771"/>
    </source>
</evidence>
<feature type="compositionally biased region" description="Low complexity" evidence="7">
    <location>
        <begin position="267"/>
        <end position="282"/>
    </location>
</feature>
<dbReference type="GO" id="GO:0008270">
    <property type="term" value="F:zinc ion binding"/>
    <property type="evidence" value="ECO:0007669"/>
    <property type="project" value="UniProtKB-KW"/>
</dbReference>
<dbReference type="EMBL" id="JADGJQ010000001">
    <property type="protein sequence ID" value="KAJ3185619.1"/>
    <property type="molecule type" value="Genomic_DNA"/>
</dbReference>
<organism evidence="9 10">
    <name type="scientific">Geranomyces variabilis</name>
    <dbReference type="NCBI Taxonomy" id="109894"/>
    <lineage>
        <taxon>Eukaryota</taxon>
        <taxon>Fungi</taxon>
        <taxon>Fungi incertae sedis</taxon>
        <taxon>Chytridiomycota</taxon>
        <taxon>Chytridiomycota incertae sedis</taxon>
        <taxon>Chytridiomycetes</taxon>
        <taxon>Spizellomycetales</taxon>
        <taxon>Powellomycetaceae</taxon>
        <taxon>Geranomyces</taxon>
    </lineage>
</organism>
<protein>
    <recommendedName>
        <fullName evidence="8">UBZ4-type domain-containing protein</fullName>
    </recommendedName>
</protein>
<name>A0AAD5TSB4_9FUNG</name>
<dbReference type="GO" id="GO:0006281">
    <property type="term" value="P:DNA repair"/>
    <property type="evidence" value="ECO:0007669"/>
    <property type="project" value="UniProtKB-KW"/>
</dbReference>
<evidence type="ECO:0000313" key="9">
    <source>
        <dbReference type="EMBL" id="KAJ3185619.1"/>
    </source>
</evidence>
<dbReference type="GO" id="GO:0005886">
    <property type="term" value="C:plasma membrane"/>
    <property type="evidence" value="ECO:0007669"/>
    <property type="project" value="TreeGrafter"/>
</dbReference>
<dbReference type="InterPro" id="IPR006642">
    <property type="entry name" value="Rad18_UBZ4"/>
</dbReference>
<feature type="region of interest" description="Disordered" evidence="7">
    <location>
        <begin position="246"/>
        <end position="312"/>
    </location>
</feature>
<keyword evidence="2" id="KW-0227">DNA damage</keyword>